<dbReference type="GO" id="GO:0016705">
    <property type="term" value="F:oxidoreductase activity, acting on paired donors, with incorporation or reduction of molecular oxygen"/>
    <property type="evidence" value="ECO:0007669"/>
    <property type="project" value="InterPro"/>
</dbReference>
<dbReference type="SUPFAM" id="SSF48264">
    <property type="entry name" value="Cytochrome P450"/>
    <property type="match status" value="1"/>
</dbReference>
<evidence type="ECO:0008006" key="11">
    <source>
        <dbReference type="Google" id="ProtNLM"/>
    </source>
</evidence>
<accession>A0A4U0TW45</accession>
<evidence type="ECO:0000256" key="6">
    <source>
        <dbReference type="PIRSR" id="PIRSR602403-1"/>
    </source>
</evidence>
<comment type="caution">
    <text evidence="9">The sequence shown here is derived from an EMBL/GenBank/DDBJ whole genome shotgun (WGS) entry which is preliminary data.</text>
</comment>
<gene>
    <name evidence="9" type="ORF">B0A50_04719</name>
</gene>
<sequence length="551" mass="62353">MDAITNHGKPSLTALLYIAAPFAITALVLCYIRIYTTWKYYKTLKEFAGQPQLGKEPLSPPQVPYTLPFLGNSLSFLAPYPGQYWHKLFSTHPRSTGICTLLLGGRKTHILFSPPAVQALFKARSTSRDVFEHELFNKVFCMSEEQIRNAESGKHFELEMNRQYLTKHERVNELTAHFTRVLEGTIDKDFEEICEFEEVRLYDWLRDRMFAASTTALMGEKLLEMYPGYCEDFFNFDNAFLSFFFQLPKFMMGDAYEIRDRILKGLEGWSEEMHKLSGGAPVDPEGPAWEPLFGSRLNRARHIDYKNRKLNSHSSAALDLGITFGLSSNVIPATGWMLMHILDPNDNTSLLPRVLAELHKAQQPDGSLDIPTLVSQPLLQSIWTETLRLYTDVLVTRNLSEDLTLPLDVDGKRQVTLRKGDNVFAPSWLGHHDAEAWSDKAPYDQFHAERFLHSDPATGKEIFSMTGTAGKFFPFGGGKTICPGRVFARQEGMGALAMVLLRFDFDVRGFDDADKKPTAKFPGYAKAFVGSGALVPGGDLRVKIRRREPVR</sequence>
<dbReference type="GO" id="GO:0020037">
    <property type="term" value="F:heme binding"/>
    <property type="evidence" value="ECO:0007669"/>
    <property type="project" value="InterPro"/>
</dbReference>
<dbReference type="AlphaFoldDB" id="A0A4U0TW45"/>
<evidence type="ECO:0000313" key="9">
    <source>
        <dbReference type="EMBL" id="TKA26611.1"/>
    </source>
</evidence>
<keyword evidence="8" id="KW-1133">Transmembrane helix</keyword>
<dbReference type="InterPro" id="IPR001128">
    <property type="entry name" value="Cyt_P450"/>
</dbReference>
<comment type="cofactor">
    <cofactor evidence="1 6">
        <name>heme</name>
        <dbReference type="ChEBI" id="CHEBI:30413"/>
    </cofactor>
</comment>
<dbReference type="PRINTS" id="PR00465">
    <property type="entry name" value="EP450IV"/>
</dbReference>
<reference evidence="9 10" key="1">
    <citation type="submission" date="2017-03" db="EMBL/GenBank/DDBJ databases">
        <title>Genomes of endolithic fungi from Antarctica.</title>
        <authorList>
            <person name="Coleine C."/>
            <person name="Masonjones S."/>
            <person name="Stajich J.E."/>
        </authorList>
    </citation>
    <scope>NUCLEOTIDE SEQUENCE [LARGE SCALE GENOMIC DNA]</scope>
    <source>
        <strain evidence="9 10">CCFEE 6315</strain>
    </source>
</reference>
<evidence type="ECO:0000256" key="4">
    <source>
        <dbReference type="ARBA" id="ARBA00022723"/>
    </source>
</evidence>
<dbReference type="PROSITE" id="PS00086">
    <property type="entry name" value="CYTOCHROME_P450"/>
    <property type="match status" value="1"/>
</dbReference>
<evidence type="ECO:0000256" key="7">
    <source>
        <dbReference type="RuleBase" id="RU000461"/>
    </source>
</evidence>
<evidence type="ECO:0000256" key="1">
    <source>
        <dbReference type="ARBA" id="ARBA00001971"/>
    </source>
</evidence>
<keyword evidence="8" id="KW-0472">Membrane</keyword>
<feature type="binding site" description="axial binding residue" evidence="6">
    <location>
        <position position="482"/>
    </location>
    <ligand>
        <name>heme</name>
        <dbReference type="ChEBI" id="CHEBI:30413"/>
    </ligand>
    <ligandPart>
        <name>Fe</name>
        <dbReference type="ChEBI" id="CHEBI:18248"/>
    </ligandPart>
</feature>
<name>A0A4U0TW45_9PEZI</name>
<protein>
    <recommendedName>
        <fullName evidence="11">Cytochrome P450</fullName>
    </recommendedName>
</protein>
<dbReference type="OrthoDB" id="3366823at2759"/>
<keyword evidence="8" id="KW-0812">Transmembrane</keyword>
<evidence type="ECO:0000256" key="8">
    <source>
        <dbReference type="SAM" id="Phobius"/>
    </source>
</evidence>
<dbReference type="PANTHER" id="PTHR24304:SF2">
    <property type="entry name" value="24-HYDROXYCHOLESTEROL 7-ALPHA-HYDROXYLASE"/>
    <property type="match status" value="1"/>
</dbReference>
<keyword evidence="5 6" id="KW-0408">Iron</keyword>
<dbReference type="InterPro" id="IPR050529">
    <property type="entry name" value="CYP450_sterol_14alpha_dmase"/>
</dbReference>
<comment type="similarity">
    <text evidence="2 7">Belongs to the cytochrome P450 family.</text>
</comment>
<dbReference type="Proteomes" id="UP000308549">
    <property type="component" value="Unassembled WGS sequence"/>
</dbReference>
<dbReference type="InterPro" id="IPR002403">
    <property type="entry name" value="Cyt_P450_E_grp-IV"/>
</dbReference>
<keyword evidence="7" id="KW-0503">Monooxygenase</keyword>
<dbReference type="CDD" id="cd11040">
    <property type="entry name" value="CYP7_CYP8-like"/>
    <property type="match status" value="1"/>
</dbReference>
<keyword evidence="10" id="KW-1185">Reference proteome</keyword>
<dbReference type="PANTHER" id="PTHR24304">
    <property type="entry name" value="CYTOCHROME P450 FAMILY 7"/>
    <property type="match status" value="1"/>
</dbReference>
<evidence type="ECO:0000256" key="2">
    <source>
        <dbReference type="ARBA" id="ARBA00010617"/>
    </source>
</evidence>
<organism evidence="9 10">
    <name type="scientific">Salinomyces thailandicus</name>
    <dbReference type="NCBI Taxonomy" id="706561"/>
    <lineage>
        <taxon>Eukaryota</taxon>
        <taxon>Fungi</taxon>
        <taxon>Dikarya</taxon>
        <taxon>Ascomycota</taxon>
        <taxon>Pezizomycotina</taxon>
        <taxon>Dothideomycetes</taxon>
        <taxon>Dothideomycetidae</taxon>
        <taxon>Mycosphaerellales</taxon>
        <taxon>Teratosphaeriaceae</taxon>
        <taxon>Salinomyces</taxon>
    </lineage>
</organism>
<evidence type="ECO:0000256" key="3">
    <source>
        <dbReference type="ARBA" id="ARBA00022617"/>
    </source>
</evidence>
<keyword evidence="7" id="KW-0560">Oxidoreductase</keyword>
<dbReference type="InterPro" id="IPR036396">
    <property type="entry name" value="Cyt_P450_sf"/>
</dbReference>
<dbReference type="Pfam" id="PF00067">
    <property type="entry name" value="p450"/>
    <property type="match status" value="1"/>
</dbReference>
<dbReference type="InterPro" id="IPR017972">
    <property type="entry name" value="Cyt_P450_CS"/>
</dbReference>
<evidence type="ECO:0000313" key="10">
    <source>
        <dbReference type="Proteomes" id="UP000308549"/>
    </source>
</evidence>
<dbReference type="EMBL" id="NAJL01000027">
    <property type="protein sequence ID" value="TKA26611.1"/>
    <property type="molecule type" value="Genomic_DNA"/>
</dbReference>
<evidence type="ECO:0000256" key="5">
    <source>
        <dbReference type="ARBA" id="ARBA00023004"/>
    </source>
</evidence>
<proteinExistence type="inferred from homology"/>
<dbReference type="Gene3D" id="1.10.630.10">
    <property type="entry name" value="Cytochrome P450"/>
    <property type="match status" value="1"/>
</dbReference>
<feature type="transmembrane region" description="Helical" evidence="8">
    <location>
        <begin position="12"/>
        <end position="32"/>
    </location>
</feature>
<keyword evidence="3 6" id="KW-0349">Heme</keyword>
<dbReference type="GO" id="GO:0005506">
    <property type="term" value="F:iron ion binding"/>
    <property type="evidence" value="ECO:0007669"/>
    <property type="project" value="InterPro"/>
</dbReference>
<dbReference type="GO" id="GO:0008395">
    <property type="term" value="F:steroid hydroxylase activity"/>
    <property type="evidence" value="ECO:0007669"/>
    <property type="project" value="TreeGrafter"/>
</dbReference>
<keyword evidence="4 6" id="KW-0479">Metal-binding</keyword>